<dbReference type="PANTHER" id="PTHR34135:SF1">
    <property type="entry name" value="GLYCOSYL HYDROLASE FAMILY 25"/>
    <property type="match status" value="1"/>
</dbReference>
<dbReference type="Gene3D" id="3.20.20.80">
    <property type="entry name" value="Glycosidases"/>
    <property type="match status" value="1"/>
</dbReference>
<dbReference type="InterPro" id="IPR010572">
    <property type="entry name" value="Tail_dom"/>
</dbReference>
<dbReference type="GO" id="GO:0016052">
    <property type="term" value="P:carbohydrate catabolic process"/>
    <property type="evidence" value="ECO:0007669"/>
    <property type="project" value="TreeGrafter"/>
</dbReference>
<dbReference type="GO" id="GO:0016998">
    <property type="term" value="P:cell wall macromolecule catabolic process"/>
    <property type="evidence" value="ECO:0007669"/>
    <property type="project" value="InterPro"/>
</dbReference>
<dbReference type="GO" id="GO:0009253">
    <property type="term" value="P:peptidoglycan catabolic process"/>
    <property type="evidence" value="ECO:0007669"/>
    <property type="project" value="InterPro"/>
</dbReference>
<dbReference type="InterPro" id="IPR017853">
    <property type="entry name" value="GH"/>
</dbReference>
<evidence type="ECO:0000256" key="1">
    <source>
        <dbReference type="ARBA" id="ARBA00010646"/>
    </source>
</evidence>
<dbReference type="GO" id="GO:0003796">
    <property type="term" value="F:lysozyme activity"/>
    <property type="evidence" value="ECO:0007669"/>
    <property type="project" value="InterPro"/>
</dbReference>
<proteinExistence type="inferred from homology"/>
<feature type="domain" description="Tail spike" evidence="3">
    <location>
        <begin position="167"/>
        <end position="373"/>
    </location>
</feature>
<dbReference type="RefSeq" id="WP_180848434.1">
    <property type="nucleotide sequence ID" value="NZ_CP047418.1"/>
</dbReference>
<dbReference type="Pfam" id="PF06605">
    <property type="entry name" value="Prophage_tail"/>
    <property type="match status" value="1"/>
</dbReference>
<dbReference type="SUPFAM" id="SSF51445">
    <property type="entry name" value="(Trans)glycosidases"/>
    <property type="match status" value="1"/>
</dbReference>
<dbReference type="Proteomes" id="UP000510886">
    <property type="component" value="Chromosome"/>
</dbReference>
<sequence>MSTGYLVTIRKGWDGNEEILNSNFANGARLSSAVISKSVTEYDSFTFTIDPSHPWYAKIEPYQDFVKVYRPDKNLELFNGRVLTYSDSMDTTGLVQKTVVCEGLEGFLHDSVQPWAEFHNTTPTDFLKAVINNHNNQVEDYKKIRIKQATVTNSTDNVYRYLDDAQDTYDTIQDKLISRIGGELKVKWGGDMLELYYEPMIGKDATQSIILTNNLLSSSRSIDPTEVVTVLKPLGATQERNSNDDISTDTSNPRLTIKSVNGGNEFLRDEGLISEFGIRVKAQTWDDVTTPQALISKGREFLQNQKAIKHDIQVSYVDFSYLEDVDMIECGDFITVINPVQGLQLTERIVTMSLDLLAIENSTVTLSNQPLNLKFYRDEYRREQLAESELITKLFKEQQQNTSDLRNKLMGSQKEVADLKNELANIVKRLDDYDHTKPQPEHIGKIIDVSEWQGVIDWPSVIADDVTLSIIRVQDGSSHQDLKYMENIQKCISAGGKYAVYAYFRAVSTADAQQEAKDFYSRVQKVVAGKQQPLFYAIDVESIEMGGDVSQMRAGVEAYMSQLNALGIPDSKIVLYIANHLYDKFNLNVARAGAIWIPSYGMNDGTLANSLKPSHNYDLWQYSSKYRISGITGDVDINTDPSDRFKAFLQ</sequence>
<organism evidence="4 5">
    <name type="scientific">Ligilactobacillus saerimneri</name>
    <dbReference type="NCBI Taxonomy" id="228229"/>
    <lineage>
        <taxon>Bacteria</taxon>
        <taxon>Bacillati</taxon>
        <taxon>Bacillota</taxon>
        <taxon>Bacilli</taxon>
        <taxon>Lactobacillales</taxon>
        <taxon>Lactobacillaceae</taxon>
        <taxon>Ligilactobacillus</taxon>
    </lineage>
</organism>
<dbReference type="NCBIfam" id="TIGR01665">
    <property type="entry name" value="put_anti_recept"/>
    <property type="match status" value="1"/>
</dbReference>
<dbReference type="PANTHER" id="PTHR34135">
    <property type="entry name" value="LYSOZYME"/>
    <property type="match status" value="1"/>
</dbReference>
<reference evidence="4 5" key="1">
    <citation type="submission" date="2020-01" db="EMBL/GenBank/DDBJ databases">
        <title>Complete and circular genome sequences of six lactobacillus isolates from horses.</title>
        <authorList>
            <person name="Hassan H.M."/>
        </authorList>
    </citation>
    <scope>NUCLEOTIDE SEQUENCE [LARGE SCALE GENOMIC DNA]</scope>
    <source>
        <strain evidence="4 5">1A</strain>
    </source>
</reference>
<evidence type="ECO:0000259" key="3">
    <source>
        <dbReference type="Pfam" id="PF06605"/>
    </source>
</evidence>
<protein>
    <recommendedName>
        <fullName evidence="3">Tail spike domain-containing protein</fullName>
    </recommendedName>
</protein>
<dbReference type="InterPro" id="IPR007119">
    <property type="entry name" value="Phage_tail_spike_N"/>
</dbReference>
<evidence type="ECO:0000313" key="5">
    <source>
        <dbReference type="Proteomes" id="UP000510886"/>
    </source>
</evidence>
<accession>A0A7H9EK94</accession>
<dbReference type="CDD" id="cd06523">
    <property type="entry name" value="GH25_PlyB-like"/>
    <property type="match status" value="1"/>
</dbReference>
<dbReference type="AlphaFoldDB" id="A0A7H9EK94"/>
<dbReference type="EMBL" id="CP047418">
    <property type="protein sequence ID" value="QLL78138.1"/>
    <property type="molecule type" value="Genomic_DNA"/>
</dbReference>
<dbReference type="InterPro" id="IPR002053">
    <property type="entry name" value="Glyco_hydro_25"/>
</dbReference>
<keyword evidence="2" id="KW-0175">Coiled coil</keyword>
<dbReference type="KEGG" id="lsw:GTO87_05715"/>
<feature type="coiled-coil region" evidence="2">
    <location>
        <begin position="402"/>
        <end position="436"/>
    </location>
</feature>
<name>A0A7H9EK94_9LACO</name>
<evidence type="ECO:0000256" key="2">
    <source>
        <dbReference type="SAM" id="Coils"/>
    </source>
</evidence>
<comment type="similarity">
    <text evidence="1">Belongs to the glycosyl hydrolase 25 family.</text>
</comment>
<dbReference type="Pfam" id="PF01183">
    <property type="entry name" value="Glyco_hydro_25"/>
    <property type="match status" value="1"/>
</dbReference>
<gene>
    <name evidence="4" type="ORF">GTO87_05715</name>
</gene>
<evidence type="ECO:0000313" key="4">
    <source>
        <dbReference type="EMBL" id="QLL78138.1"/>
    </source>
</evidence>
<dbReference type="PROSITE" id="PS51904">
    <property type="entry name" value="GLYCOSYL_HYDROL_F25_2"/>
    <property type="match status" value="1"/>
</dbReference>